<proteinExistence type="predicted"/>
<gene>
    <name evidence="1" type="ORF">FGO68_gene10703</name>
</gene>
<evidence type="ECO:0000313" key="1">
    <source>
        <dbReference type="EMBL" id="TNV77079.1"/>
    </source>
</evidence>
<dbReference type="Proteomes" id="UP000785679">
    <property type="component" value="Unassembled WGS sequence"/>
</dbReference>
<evidence type="ECO:0000313" key="2">
    <source>
        <dbReference type="Proteomes" id="UP000785679"/>
    </source>
</evidence>
<organism evidence="1 2">
    <name type="scientific">Halteria grandinella</name>
    <dbReference type="NCBI Taxonomy" id="5974"/>
    <lineage>
        <taxon>Eukaryota</taxon>
        <taxon>Sar</taxon>
        <taxon>Alveolata</taxon>
        <taxon>Ciliophora</taxon>
        <taxon>Intramacronucleata</taxon>
        <taxon>Spirotrichea</taxon>
        <taxon>Stichotrichia</taxon>
        <taxon>Sporadotrichida</taxon>
        <taxon>Halteriidae</taxon>
        <taxon>Halteria</taxon>
    </lineage>
</organism>
<dbReference type="AlphaFoldDB" id="A0A8J8NML7"/>
<comment type="caution">
    <text evidence="1">The sequence shown here is derived from an EMBL/GenBank/DDBJ whole genome shotgun (WGS) entry which is preliminary data.</text>
</comment>
<protein>
    <submittedName>
        <fullName evidence="1">Uncharacterized protein</fullName>
    </submittedName>
</protein>
<sequence length="78" mass="8876">MNRSSEDDYDDNEDGLCAEQVSLTPPLNCHLDSQIRCIPFIHLHLLFYPLSLRPPHAFLIPPVLPHRPALNPLLSLTH</sequence>
<keyword evidence="2" id="KW-1185">Reference proteome</keyword>
<dbReference type="EMBL" id="RRYP01012480">
    <property type="protein sequence ID" value="TNV77079.1"/>
    <property type="molecule type" value="Genomic_DNA"/>
</dbReference>
<reference evidence="1" key="1">
    <citation type="submission" date="2019-06" db="EMBL/GenBank/DDBJ databases">
        <authorList>
            <person name="Zheng W."/>
        </authorList>
    </citation>
    <scope>NUCLEOTIDE SEQUENCE</scope>
    <source>
        <strain evidence="1">QDHG01</strain>
    </source>
</reference>
<name>A0A8J8NML7_HALGN</name>
<accession>A0A8J8NML7</accession>